<dbReference type="EMBL" id="BAABBW010000004">
    <property type="protein sequence ID" value="GAA4178021.1"/>
    <property type="molecule type" value="Genomic_DNA"/>
</dbReference>
<evidence type="ECO:0000256" key="2">
    <source>
        <dbReference type="ARBA" id="ARBA00022448"/>
    </source>
</evidence>
<dbReference type="PANTHER" id="PTHR43649">
    <property type="entry name" value="ARABINOSE-BINDING PROTEIN-RELATED"/>
    <property type="match status" value="1"/>
</dbReference>
<protein>
    <submittedName>
        <fullName evidence="4">Extracellular solute-binding protein</fullName>
    </submittedName>
</protein>
<proteinExistence type="inferred from homology"/>
<dbReference type="SUPFAM" id="SSF53850">
    <property type="entry name" value="Periplasmic binding protein-like II"/>
    <property type="match status" value="1"/>
</dbReference>
<name>A0ABP8A549_9MICO</name>
<reference evidence="5" key="1">
    <citation type="journal article" date="2019" name="Int. J. Syst. Evol. Microbiol.">
        <title>The Global Catalogue of Microorganisms (GCM) 10K type strain sequencing project: providing services to taxonomists for standard genome sequencing and annotation.</title>
        <authorList>
            <consortium name="The Broad Institute Genomics Platform"/>
            <consortium name="The Broad Institute Genome Sequencing Center for Infectious Disease"/>
            <person name="Wu L."/>
            <person name="Ma J."/>
        </authorList>
    </citation>
    <scope>NUCLEOTIDE SEQUENCE [LARGE SCALE GENOMIC DNA]</scope>
    <source>
        <strain evidence="5">JCM 17591</strain>
    </source>
</reference>
<evidence type="ECO:0000313" key="5">
    <source>
        <dbReference type="Proteomes" id="UP001501079"/>
    </source>
</evidence>
<dbReference type="InterPro" id="IPR050490">
    <property type="entry name" value="Bact_solute-bd_prot1"/>
</dbReference>
<organism evidence="4 5">
    <name type="scientific">Gryllotalpicola koreensis</name>
    <dbReference type="NCBI Taxonomy" id="993086"/>
    <lineage>
        <taxon>Bacteria</taxon>
        <taxon>Bacillati</taxon>
        <taxon>Actinomycetota</taxon>
        <taxon>Actinomycetes</taxon>
        <taxon>Micrococcales</taxon>
        <taxon>Microbacteriaceae</taxon>
        <taxon>Gryllotalpicola</taxon>
    </lineage>
</organism>
<dbReference type="Pfam" id="PF01547">
    <property type="entry name" value="SBP_bac_1"/>
    <property type="match status" value="1"/>
</dbReference>
<dbReference type="PROSITE" id="PS51257">
    <property type="entry name" value="PROKAR_LIPOPROTEIN"/>
    <property type="match status" value="1"/>
</dbReference>
<evidence type="ECO:0000256" key="3">
    <source>
        <dbReference type="SAM" id="SignalP"/>
    </source>
</evidence>
<dbReference type="Proteomes" id="UP001501079">
    <property type="component" value="Unassembled WGS sequence"/>
</dbReference>
<accession>A0ABP8A549</accession>
<keyword evidence="3" id="KW-0732">Signal</keyword>
<comment type="similarity">
    <text evidence="1">Belongs to the bacterial solute-binding protein 1 family.</text>
</comment>
<feature type="chain" id="PRO_5046774735" evidence="3">
    <location>
        <begin position="26"/>
        <end position="421"/>
    </location>
</feature>
<gene>
    <name evidence="4" type="ORF">GCM10022287_27700</name>
</gene>
<sequence>MKGTGIWRRVGAAAVLAGAASMVLAGCAAKTPASTSGSGSAHLRVIMNVTPNLTVAFWNDLFSKYEKAHPGVTISLERTGTIQASDKLNQDLAAGDPPDIVQQVTPTAQTVKLFTDLSDQSWTKDTPLVDNYKINGKTYLVGAGQQVQSLVFYNKEAFQKAGLDASAITSVADLTDAMGKLKAAGYVPLQTAGQWVTGAQFTLFNDSTTMTQTPNWIKQRTEGKVKFSEGQYLDSLKTYQSWVEDGYLQKSDLGLAYADGQTNFLNGKSAMYMMGSFFVPAADQAKKSDQFGVFSMPTTGKYPTKQFSNIADSYVVVKQSKNQKAAIDFVKWLTTDKTAVTAELAADGNFRAGYSYKMSSLGDGVQKIVNASPGGFVEAADEQPLTGFSTELTSQIQSLISGTSAKQVAQNLDKWWDSQTQ</sequence>
<dbReference type="Gene3D" id="3.40.190.10">
    <property type="entry name" value="Periplasmic binding protein-like II"/>
    <property type="match status" value="2"/>
</dbReference>
<feature type="signal peptide" evidence="3">
    <location>
        <begin position="1"/>
        <end position="25"/>
    </location>
</feature>
<keyword evidence="5" id="KW-1185">Reference proteome</keyword>
<keyword evidence="2" id="KW-0813">Transport</keyword>
<evidence type="ECO:0000313" key="4">
    <source>
        <dbReference type="EMBL" id="GAA4178021.1"/>
    </source>
</evidence>
<dbReference type="PANTHER" id="PTHR43649:SF29">
    <property type="entry name" value="OSMOPROTECTIVE COMPOUNDS-BINDING PROTEIN GGTB"/>
    <property type="match status" value="1"/>
</dbReference>
<dbReference type="InterPro" id="IPR006059">
    <property type="entry name" value="SBP"/>
</dbReference>
<evidence type="ECO:0000256" key="1">
    <source>
        <dbReference type="ARBA" id="ARBA00008520"/>
    </source>
</evidence>
<comment type="caution">
    <text evidence="4">The sequence shown here is derived from an EMBL/GenBank/DDBJ whole genome shotgun (WGS) entry which is preliminary data.</text>
</comment>